<accession>A0A9W7J8P1</accession>
<gene>
    <name evidence="1" type="ORF">HRI_004742300</name>
</gene>
<protein>
    <recommendedName>
        <fullName evidence="3">Gag-pol polyprotein</fullName>
    </recommendedName>
</protein>
<organism evidence="1 2">
    <name type="scientific">Hibiscus trionum</name>
    <name type="common">Flower of an hour</name>
    <dbReference type="NCBI Taxonomy" id="183268"/>
    <lineage>
        <taxon>Eukaryota</taxon>
        <taxon>Viridiplantae</taxon>
        <taxon>Streptophyta</taxon>
        <taxon>Embryophyta</taxon>
        <taxon>Tracheophyta</taxon>
        <taxon>Spermatophyta</taxon>
        <taxon>Magnoliopsida</taxon>
        <taxon>eudicotyledons</taxon>
        <taxon>Gunneridae</taxon>
        <taxon>Pentapetalae</taxon>
        <taxon>rosids</taxon>
        <taxon>malvids</taxon>
        <taxon>Malvales</taxon>
        <taxon>Malvaceae</taxon>
        <taxon>Malvoideae</taxon>
        <taxon>Hibiscus</taxon>
    </lineage>
</organism>
<sequence>MEKRPDESFRQYAQRWRDVSAQVQPPLLEKETMMLFVGTLKKPFLGRIIGGTTKDFSDIIMNREMIENAIRTGKIEDEENTKKSSYRSKDNEANNTRVYNVGYTKQLTVGQPKVATSIIQSKDRIKGQK</sequence>
<dbReference type="AlphaFoldDB" id="A0A9W7J8P1"/>
<dbReference type="PANTHER" id="PTHR32108">
    <property type="entry name" value="DNA-DIRECTED RNA POLYMERASE SUBUNIT ALPHA"/>
    <property type="match status" value="1"/>
</dbReference>
<dbReference type="EMBL" id="BSYR01000057">
    <property type="protein sequence ID" value="GMJ10731.1"/>
    <property type="molecule type" value="Genomic_DNA"/>
</dbReference>
<evidence type="ECO:0008006" key="3">
    <source>
        <dbReference type="Google" id="ProtNLM"/>
    </source>
</evidence>
<comment type="caution">
    <text evidence="1">The sequence shown here is derived from an EMBL/GenBank/DDBJ whole genome shotgun (WGS) entry which is preliminary data.</text>
</comment>
<keyword evidence="2" id="KW-1185">Reference proteome</keyword>
<dbReference type="PANTHER" id="PTHR32108:SF5">
    <property type="entry name" value="DYNACTIN SUBUNIT 1-LIKE"/>
    <property type="match status" value="1"/>
</dbReference>
<name>A0A9W7J8P1_HIBTR</name>
<evidence type="ECO:0000313" key="1">
    <source>
        <dbReference type="EMBL" id="GMJ10731.1"/>
    </source>
</evidence>
<evidence type="ECO:0000313" key="2">
    <source>
        <dbReference type="Proteomes" id="UP001165190"/>
    </source>
</evidence>
<dbReference type="Proteomes" id="UP001165190">
    <property type="component" value="Unassembled WGS sequence"/>
</dbReference>
<dbReference type="OrthoDB" id="999035at2759"/>
<reference evidence="1" key="1">
    <citation type="submission" date="2023-05" db="EMBL/GenBank/DDBJ databases">
        <title>Genome and transcriptome analyses reveal genes involved in the formation of fine ridges on petal epidermal cells in Hibiscus trionum.</title>
        <authorList>
            <person name="Koshimizu S."/>
            <person name="Masuda S."/>
            <person name="Ishii T."/>
            <person name="Shirasu K."/>
            <person name="Hoshino A."/>
            <person name="Arita M."/>
        </authorList>
    </citation>
    <scope>NUCLEOTIDE SEQUENCE</scope>
    <source>
        <strain evidence="1">Hamamatsu line</strain>
    </source>
</reference>
<proteinExistence type="predicted"/>